<comment type="caution">
    <text evidence="7">The sequence shown here is derived from an EMBL/GenBank/DDBJ whole genome shotgun (WGS) entry which is preliminary data.</text>
</comment>
<feature type="domain" description="CusB-like beta-barrel" evidence="6">
    <location>
        <begin position="400"/>
        <end position="472"/>
    </location>
</feature>
<gene>
    <name evidence="7" type="ORF">GCM10023321_67360</name>
</gene>
<protein>
    <recommendedName>
        <fullName evidence="9">HlyD family efflux transporter periplasmic adaptor subunit</fullName>
    </recommendedName>
</protein>
<feature type="region of interest" description="Disordered" evidence="3">
    <location>
        <begin position="186"/>
        <end position="220"/>
    </location>
</feature>
<dbReference type="Pfam" id="PF25917">
    <property type="entry name" value="BSH_RND"/>
    <property type="match status" value="1"/>
</dbReference>
<keyword evidence="2" id="KW-0175">Coiled coil</keyword>
<evidence type="ECO:0000256" key="1">
    <source>
        <dbReference type="ARBA" id="ARBA00004196"/>
    </source>
</evidence>
<name>A0ABP9R1I7_9PSEU</name>
<dbReference type="Gene3D" id="1.10.287.470">
    <property type="entry name" value="Helix hairpin bin"/>
    <property type="match status" value="2"/>
</dbReference>
<keyword evidence="8" id="KW-1185">Reference proteome</keyword>
<organism evidence="7 8">
    <name type="scientific">Pseudonocardia eucalypti</name>
    <dbReference type="NCBI Taxonomy" id="648755"/>
    <lineage>
        <taxon>Bacteria</taxon>
        <taxon>Bacillati</taxon>
        <taxon>Actinomycetota</taxon>
        <taxon>Actinomycetes</taxon>
        <taxon>Pseudonocardiales</taxon>
        <taxon>Pseudonocardiaceae</taxon>
        <taxon>Pseudonocardia</taxon>
    </lineage>
</organism>
<dbReference type="Gene3D" id="2.40.420.20">
    <property type="match status" value="1"/>
</dbReference>
<dbReference type="PANTHER" id="PTHR32347">
    <property type="entry name" value="EFFLUX SYSTEM COMPONENT YKNX-RELATED"/>
    <property type="match status" value="1"/>
</dbReference>
<dbReference type="InterPro" id="IPR050465">
    <property type="entry name" value="UPF0194_transport"/>
</dbReference>
<feature type="signal peptide" evidence="4">
    <location>
        <begin position="1"/>
        <end position="28"/>
    </location>
</feature>
<comment type="subcellular location">
    <subcellularLocation>
        <location evidence="1">Cell envelope</location>
    </subcellularLocation>
</comment>
<dbReference type="PANTHER" id="PTHR32347:SF23">
    <property type="entry name" value="BLL5650 PROTEIN"/>
    <property type="match status" value="1"/>
</dbReference>
<evidence type="ECO:0000259" key="5">
    <source>
        <dbReference type="Pfam" id="PF25917"/>
    </source>
</evidence>
<evidence type="ECO:0000256" key="2">
    <source>
        <dbReference type="ARBA" id="ARBA00023054"/>
    </source>
</evidence>
<reference evidence="8" key="1">
    <citation type="journal article" date="2019" name="Int. J. Syst. Evol. Microbiol.">
        <title>The Global Catalogue of Microorganisms (GCM) 10K type strain sequencing project: providing services to taxonomists for standard genome sequencing and annotation.</title>
        <authorList>
            <consortium name="The Broad Institute Genomics Platform"/>
            <consortium name="The Broad Institute Genome Sequencing Center for Infectious Disease"/>
            <person name="Wu L."/>
            <person name="Ma J."/>
        </authorList>
    </citation>
    <scope>NUCLEOTIDE SEQUENCE [LARGE SCALE GENOMIC DNA]</scope>
    <source>
        <strain evidence="8">JCM 18303</strain>
    </source>
</reference>
<feature type="domain" description="Multidrug resistance protein MdtA-like barrel-sandwich hybrid" evidence="5">
    <location>
        <begin position="70"/>
        <end position="349"/>
    </location>
</feature>
<evidence type="ECO:0000313" key="8">
    <source>
        <dbReference type="Proteomes" id="UP001428817"/>
    </source>
</evidence>
<feature type="compositionally biased region" description="Low complexity" evidence="3">
    <location>
        <begin position="198"/>
        <end position="217"/>
    </location>
</feature>
<feature type="chain" id="PRO_5046930220" description="HlyD family efflux transporter periplasmic adaptor subunit" evidence="4">
    <location>
        <begin position="29"/>
        <end position="547"/>
    </location>
</feature>
<dbReference type="SUPFAM" id="SSF111369">
    <property type="entry name" value="HlyD-like secretion proteins"/>
    <property type="match status" value="2"/>
</dbReference>
<dbReference type="PROSITE" id="PS51257">
    <property type="entry name" value="PROKAR_LIPOPROTEIN"/>
    <property type="match status" value="1"/>
</dbReference>
<keyword evidence="4" id="KW-0732">Signal</keyword>
<evidence type="ECO:0000313" key="7">
    <source>
        <dbReference type="EMBL" id="GAA5170332.1"/>
    </source>
</evidence>
<dbReference type="Gene3D" id="2.40.50.100">
    <property type="match status" value="2"/>
</dbReference>
<accession>A0ABP9R1I7</accession>
<evidence type="ECO:0000259" key="6">
    <source>
        <dbReference type="Pfam" id="PF25954"/>
    </source>
</evidence>
<evidence type="ECO:0000256" key="3">
    <source>
        <dbReference type="SAM" id="MobiDB-lite"/>
    </source>
</evidence>
<dbReference type="Gene3D" id="2.40.30.170">
    <property type="match status" value="1"/>
</dbReference>
<dbReference type="Pfam" id="PF25954">
    <property type="entry name" value="Beta-barrel_RND_2"/>
    <property type="match status" value="1"/>
</dbReference>
<dbReference type="Proteomes" id="UP001428817">
    <property type="component" value="Unassembled WGS sequence"/>
</dbReference>
<evidence type="ECO:0008006" key="9">
    <source>
        <dbReference type="Google" id="ProtNLM"/>
    </source>
</evidence>
<dbReference type="InterPro" id="IPR058792">
    <property type="entry name" value="Beta-barrel_RND_2"/>
</dbReference>
<dbReference type="InterPro" id="IPR058625">
    <property type="entry name" value="MdtA-like_BSH"/>
</dbReference>
<proteinExistence type="predicted"/>
<evidence type="ECO:0000256" key="4">
    <source>
        <dbReference type="SAM" id="SignalP"/>
    </source>
</evidence>
<dbReference type="EMBL" id="BAABJP010000043">
    <property type="protein sequence ID" value="GAA5170332.1"/>
    <property type="molecule type" value="Genomic_DNA"/>
</dbReference>
<sequence>MSQTIRGRTGVRMAAAASLALLVGATTAACGGSTPAPPTAQVERGSVATKVSASGALAAVTSQNVGFTKGGKLVEVPVKVGDKVQPGQLLAKIDDFPAKQALRQAQGSLDQAQAQLDKIVNGNQADAAGRVENQTKDIYDAVKRQADAINDGNDKAVFHARKKLDADKAALQAAYAVYKQACPMAKAGGSAEDDDSASDAAGDPQSGQPGQSGLLSGLTGGQGSLMDQLPNCDTARANYITAKNTYNSSKASYDAAVAKRDSDKATQKVSVENAQLALVRARNDDELAGTDRDANIDAAEGAVESARAQVANAQRDVENTVLFAPVAGTISAVTGVVGEYVGNGAPQSALAPGSGAVIPGVGAAATSDSAGNAGGGLSATRPGGGAFIVLNDLNTFQVVVPFEESDAAKVSPGQKVDVSFDAVPDLTREGTVLSIAPGGIAISGVTNYYATVLLNESDPRLKAGQTAEAGVRTSSKDNVLVVPNGAVIRQGGRTLVNVPGPDGQPQQVPFQPGVVGDDNTEVLSGLREGQPILLPQAQVAPGGQAPR</sequence>